<dbReference type="Pfam" id="PF17778">
    <property type="entry name" value="WHD_BLACT"/>
    <property type="match status" value="1"/>
</dbReference>
<dbReference type="InterPro" id="IPR001279">
    <property type="entry name" value="Metallo-B-lactamas"/>
</dbReference>
<reference evidence="2" key="1">
    <citation type="submission" date="2020-12" db="EMBL/GenBank/DDBJ databases">
        <title>Bacterial taxonomy.</title>
        <authorList>
            <person name="Pan X."/>
        </authorList>
    </citation>
    <scope>NUCLEOTIDE SEQUENCE</scope>
    <source>
        <strain evidence="2">B2012</strain>
    </source>
</reference>
<evidence type="ECO:0000313" key="2">
    <source>
        <dbReference type="EMBL" id="MBJ3774462.1"/>
    </source>
</evidence>
<dbReference type="Gene3D" id="3.60.15.10">
    <property type="entry name" value="Ribonuclease Z/Hydroxyacylglutathione hydrolase-like"/>
    <property type="match status" value="1"/>
</dbReference>
<dbReference type="PANTHER" id="PTHR23131:SF0">
    <property type="entry name" value="ENDORIBONUCLEASE LACTB2"/>
    <property type="match status" value="1"/>
</dbReference>
<dbReference type="Pfam" id="PF00753">
    <property type="entry name" value="Lactamase_B"/>
    <property type="match status" value="1"/>
</dbReference>
<dbReference type="CDD" id="cd16278">
    <property type="entry name" value="metallo-hydrolase-like_MBL-fold"/>
    <property type="match status" value="1"/>
</dbReference>
<dbReference type="InterPro" id="IPR041516">
    <property type="entry name" value="LACTB2_WH"/>
</dbReference>
<dbReference type="InterPro" id="IPR050662">
    <property type="entry name" value="Sec-metab_biosynth-thioest"/>
</dbReference>
<evidence type="ECO:0000313" key="3">
    <source>
        <dbReference type="Proteomes" id="UP000609531"/>
    </source>
</evidence>
<feature type="domain" description="Metallo-beta-lactamase" evidence="1">
    <location>
        <begin position="33"/>
        <end position="207"/>
    </location>
</feature>
<dbReference type="InterPro" id="IPR036388">
    <property type="entry name" value="WH-like_DNA-bd_sf"/>
</dbReference>
<gene>
    <name evidence="2" type="ORF">JCR33_02115</name>
</gene>
<dbReference type="RefSeq" id="WP_198880342.1">
    <property type="nucleotide sequence ID" value="NZ_JAEKJA010000001.1"/>
</dbReference>
<keyword evidence="3" id="KW-1185">Reference proteome</keyword>
<evidence type="ECO:0000259" key="1">
    <source>
        <dbReference type="SMART" id="SM00849"/>
    </source>
</evidence>
<protein>
    <submittedName>
        <fullName evidence="2">MBL fold metallo-hydrolase</fullName>
    </submittedName>
</protein>
<accession>A0A934MBS6</accession>
<organism evidence="2 3">
    <name type="scientific">Acuticoccus mangrovi</name>
    <dbReference type="NCBI Taxonomy" id="2796142"/>
    <lineage>
        <taxon>Bacteria</taxon>
        <taxon>Pseudomonadati</taxon>
        <taxon>Pseudomonadota</taxon>
        <taxon>Alphaproteobacteria</taxon>
        <taxon>Hyphomicrobiales</taxon>
        <taxon>Amorphaceae</taxon>
        <taxon>Acuticoccus</taxon>
    </lineage>
</organism>
<dbReference type="Gene3D" id="1.10.10.10">
    <property type="entry name" value="Winged helix-like DNA-binding domain superfamily/Winged helix DNA-binding domain"/>
    <property type="match status" value="1"/>
</dbReference>
<sequence length="293" mass="31150">MSEFDPRYGEAVGLGNAIVRLVANNPGPLTGAGTNTYLLGTDTLMILDPGPDDAAHRAAILSAVAGRPVSHILISHTHHDHIEGLPALRAETGGLTVGEGPYRASRALNEGETNPFAKSSDTDFVPDIAMADGDRLDNGEVAVGAIATPGHTANHLAFTLGEDCFSGDHVMGWSSTVVAPPDGSMRDYMTSLERLLGHAHARYLPGHGDLIEEPHKRVSALKSHRLMRERAIKERLQKGDRTVAEIVAALYTDIDVRLVRAAGLSVLAQLEKLADDGAVVAEGYGVDARWHLA</sequence>
<dbReference type="Proteomes" id="UP000609531">
    <property type="component" value="Unassembled WGS sequence"/>
</dbReference>
<dbReference type="InterPro" id="IPR036866">
    <property type="entry name" value="RibonucZ/Hydroxyglut_hydro"/>
</dbReference>
<comment type="caution">
    <text evidence="2">The sequence shown here is derived from an EMBL/GenBank/DDBJ whole genome shotgun (WGS) entry which is preliminary data.</text>
</comment>
<name>A0A934MBS6_9HYPH</name>
<dbReference type="AlphaFoldDB" id="A0A934MBS6"/>
<dbReference type="PANTHER" id="PTHR23131">
    <property type="entry name" value="ENDORIBONUCLEASE LACTB2"/>
    <property type="match status" value="1"/>
</dbReference>
<dbReference type="EMBL" id="JAEKJA010000001">
    <property type="protein sequence ID" value="MBJ3774462.1"/>
    <property type="molecule type" value="Genomic_DNA"/>
</dbReference>
<dbReference type="SMART" id="SM00849">
    <property type="entry name" value="Lactamase_B"/>
    <property type="match status" value="1"/>
</dbReference>
<proteinExistence type="predicted"/>
<dbReference type="SUPFAM" id="SSF56281">
    <property type="entry name" value="Metallo-hydrolase/oxidoreductase"/>
    <property type="match status" value="1"/>
</dbReference>